<name>A0A2C9LRE4_BIOGL</name>
<dbReference type="InterPro" id="IPR002048">
    <property type="entry name" value="EF_hand_dom"/>
</dbReference>
<keyword evidence="3" id="KW-0597">Phosphoprotein</keyword>
<dbReference type="PANTHER" id="PTHR18905">
    <property type="entry name" value="NINEIN"/>
    <property type="match status" value="1"/>
</dbReference>
<accession>A0A2C9LRE4</accession>
<evidence type="ECO:0000256" key="2">
    <source>
        <dbReference type="ARBA" id="ARBA00022490"/>
    </source>
</evidence>
<dbReference type="VEuPathDB" id="VectorBase:BGLAX_045146"/>
<keyword evidence="2" id="KW-0963">Cytoplasm</keyword>
<evidence type="ECO:0000313" key="10">
    <source>
        <dbReference type="Proteomes" id="UP000076420"/>
    </source>
</evidence>
<dbReference type="GO" id="GO:0034454">
    <property type="term" value="P:microtubule anchoring at centrosome"/>
    <property type="evidence" value="ECO:0007669"/>
    <property type="project" value="TreeGrafter"/>
</dbReference>
<dbReference type="EnsemblMetazoa" id="BGLB034103-RA">
    <property type="protein sequence ID" value="BGLB034103-PA"/>
    <property type="gene ID" value="BGLB034103"/>
</dbReference>
<reference evidence="9" key="1">
    <citation type="submission" date="2020-05" db="UniProtKB">
        <authorList>
            <consortium name="EnsemblMetazoa"/>
        </authorList>
    </citation>
    <scope>IDENTIFICATION</scope>
    <source>
        <strain evidence="9">BB02</strain>
    </source>
</reference>
<dbReference type="PROSITE" id="PS00018">
    <property type="entry name" value="EF_HAND_1"/>
    <property type="match status" value="1"/>
</dbReference>
<evidence type="ECO:0000256" key="1">
    <source>
        <dbReference type="ARBA" id="ARBA00004300"/>
    </source>
</evidence>
<dbReference type="OrthoDB" id="5799458at2759"/>
<evidence type="ECO:0000256" key="4">
    <source>
        <dbReference type="ARBA" id="ARBA00022837"/>
    </source>
</evidence>
<dbReference type="VEuPathDB" id="VectorBase:BGLB034103"/>
<dbReference type="PROSITE" id="PS50222">
    <property type="entry name" value="EF_HAND_2"/>
    <property type="match status" value="1"/>
</dbReference>
<keyword evidence="4" id="KW-0106">Calcium</keyword>
<organism evidence="9 10">
    <name type="scientific">Biomphalaria glabrata</name>
    <name type="common">Bloodfluke planorb</name>
    <name type="synonym">Freshwater snail</name>
    <dbReference type="NCBI Taxonomy" id="6526"/>
    <lineage>
        <taxon>Eukaryota</taxon>
        <taxon>Metazoa</taxon>
        <taxon>Spiralia</taxon>
        <taxon>Lophotrochozoa</taxon>
        <taxon>Mollusca</taxon>
        <taxon>Gastropoda</taxon>
        <taxon>Heterobranchia</taxon>
        <taxon>Euthyneura</taxon>
        <taxon>Panpulmonata</taxon>
        <taxon>Hygrophila</taxon>
        <taxon>Lymnaeoidea</taxon>
        <taxon>Planorbidae</taxon>
        <taxon>Biomphalaria</taxon>
    </lineage>
</organism>
<dbReference type="Proteomes" id="UP000076420">
    <property type="component" value="Unassembled WGS sequence"/>
</dbReference>
<feature type="domain" description="EF-hand" evidence="8">
    <location>
        <begin position="91"/>
        <end position="126"/>
    </location>
</feature>
<feature type="coiled-coil region" evidence="6">
    <location>
        <begin position="627"/>
        <end position="692"/>
    </location>
</feature>
<evidence type="ECO:0000256" key="5">
    <source>
        <dbReference type="ARBA" id="ARBA00023212"/>
    </source>
</evidence>
<dbReference type="PANTHER" id="PTHR18905:SF13">
    <property type="entry name" value="NON-CENTROSOMAL MICROTUBULE ARRAY"/>
    <property type="match status" value="1"/>
</dbReference>
<dbReference type="STRING" id="6526.A0A2C9LRE4"/>
<feature type="coiled-coil region" evidence="6">
    <location>
        <begin position="258"/>
        <end position="285"/>
    </location>
</feature>
<evidence type="ECO:0000313" key="9">
    <source>
        <dbReference type="EnsemblMetazoa" id="BGLB034103-PA"/>
    </source>
</evidence>
<dbReference type="GO" id="GO:0005813">
    <property type="term" value="C:centrosome"/>
    <property type="evidence" value="ECO:0007669"/>
    <property type="project" value="UniProtKB-SubCell"/>
</dbReference>
<gene>
    <name evidence="9" type="primary">106056997</name>
</gene>
<dbReference type="InterPro" id="IPR018247">
    <property type="entry name" value="EF_Hand_1_Ca_BS"/>
</dbReference>
<keyword evidence="5" id="KW-0206">Cytoskeleton</keyword>
<sequence length="970" mass="113006">MKKVTRHEHSTSEKKAVEKKAFKKKQNGSFTSNMIDDGLSFVDHGQFAGNETNSDLAHLDSLCKQLGIGSSGLLSQPEFKRLSAYIALNNTRDKELTELFSKLDTDSDGLVSLSEIIAGLPRQSVLHAPVPASPHQRSSSCLIPRSPRPSSHPRARVEEMSTPNTKRALTQFISGDVSGIFSSIDYSLEGIAQSEDVIDLWFNLGVGNGAEILSSLGFNPNGRIKLCDLMSALETRMADPNVPDEIFNAAIASFHQEVYHLKSKVEELQSENRKLKLDLAESKAHSSLLAREMDERHLQLDSSWESKLLETIGNLKDTYWTVENKYQEQVKMLQNTLVKEKKLHATQVTELETDLQELKNQSHVAEKKWNEKSADFQKEIRKLSGELQTSNQKIEYQNKQIEDLKMNLRDRTEKMLNKTSPDVEELQAKLDLNQHFLDISNKEIKKLKDDNDELLTELERLKTAQRKKEQALSGDTERMSQKPVYQALSPPALYEPKVEERITPLSLAQTSQPLKVKDMMSHSQTESYEEPVHYSNEMRQHQDWLERELKDTRHKYEMELYVIQDIHKAEIKTLNKSFEEEKRRLYEEYALPREKALEELERKMSDAFARERKDLLDKADVEKRQLIDRHRTERENLEQKLISLELEVQHRHKDKDLIQHLEVQLSQCREDLQMQENQKTNLVQLMKKKEESLMLEFDHEKKNLVQNFTQQLEQCQLAYNQHLGNILAGGVKGLSGQLKDDFMMMVQRDVDVNVRESDKILLQQLQIDRRAVALELEKERHLIYKEGEAAKNELIEKYEAYIAALTSEVTLLHSQRESEQLLYNDFFNKVASERGDREVYDKLREIEAELRHERIKQNKVFEAKMKEIELQKQNLQEEKIHKLIEENQKKEEEINLLKARVQTLKQVKKDLKRTLEEMNKRVLVDESNVSRTVHVLPVQVSRRHEMIYPKMEVSWRKTIWGFCLYSFCDT</sequence>
<evidence type="ECO:0000259" key="8">
    <source>
        <dbReference type="PROSITE" id="PS50222"/>
    </source>
</evidence>
<evidence type="ECO:0000256" key="3">
    <source>
        <dbReference type="ARBA" id="ARBA00022553"/>
    </source>
</evidence>
<evidence type="ECO:0000256" key="7">
    <source>
        <dbReference type="SAM" id="MobiDB-lite"/>
    </source>
</evidence>
<feature type="coiled-coil region" evidence="6">
    <location>
        <begin position="323"/>
        <end position="471"/>
    </location>
</feature>
<dbReference type="GO" id="GO:0005509">
    <property type="term" value="F:calcium ion binding"/>
    <property type="evidence" value="ECO:0007669"/>
    <property type="project" value="InterPro"/>
</dbReference>
<protein>
    <recommendedName>
        <fullName evidence="8">EF-hand domain-containing protein</fullName>
    </recommendedName>
</protein>
<feature type="region of interest" description="Disordered" evidence="7">
    <location>
        <begin position="129"/>
        <end position="162"/>
    </location>
</feature>
<comment type="subcellular location">
    <subcellularLocation>
        <location evidence="1">Cytoplasm</location>
        <location evidence="1">Cytoskeleton</location>
        <location evidence="1">Microtubule organizing center</location>
        <location evidence="1">Centrosome</location>
    </subcellularLocation>
</comment>
<dbReference type="KEGG" id="bgt:106056997"/>
<keyword evidence="6" id="KW-0175">Coiled coil</keyword>
<dbReference type="SUPFAM" id="SSF47473">
    <property type="entry name" value="EF-hand"/>
    <property type="match status" value="1"/>
</dbReference>
<feature type="coiled-coil region" evidence="6">
    <location>
        <begin position="858"/>
        <end position="921"/>
    </location>
</feature>
<proteinExistence type="predicted"/>
<dbReference type="Gene3D" id="1.10.238.10">
    <property type="entry name" value="EF-hand"/>
    <property type="match status" value="1"/>
</dbReference>
<dbReference type="AlphaFoldDB" id="A0A2C9LRE4"/>
<dbReference type="InterPro" id="IPR011992">
    <property type="entry name" value="EF-hand-dom_pair"/>
</dbReference>
<evidence type="ECO:0000256" key="6">
    <source>
        <dbReference type="SAM" id="Coils"/>
    </source>
</evidence>